<dbReference type="Pfam" id="PF01641">
    <property type="entry name" value="SelR"/>
    <property type="match status" value="1"/>
</dbReference>
<dbReference type="SUPFAM" id="SSF51316">
    <property type="entry name" value="Mss4-like"/>
    <property type="match status" value="1"/>
</dbReference>
<evidence type="ECO:0000313" key="5">
    <source>
        <dbReference type="EMBL" id="AZU04631.1"/>
    </source>
</evidence>
<accession>A0A3T0EB39</accession>
<evidence type="ECO:0000256" key="3">
    <source>
        <dbReference type="ARBA" id="ARBA00023002"/>
    </source>
</evidence>
<evidence type="ECO:0000256" key="1">
    <source>
        <dbReference type="ARBA" id="ARBA00007174"/>
    </source>
</evidence>
<dbReference type="Gene3D" id="2.170.150.20">
    <property type="entry name" value="Peptide methionine sulfoxide reductase"/>
    <property type="match status" value="1"/>
</dbReference>
<evidence type="ECO:0000256" key="4">
    <source>
        <dbReference type="ARBA" id="ARBA00048488"/>
    </source>
</evidence>
<evidence type="ECO:0000256" key="2">
    <source>
        <dbReference type="ARBA" id="ARBA00012499"/>
    </source>
</evidence>
<sequence>MPRLPADQVRALRARLTPEQDRIAFHEGTEPPGCSLLNAEKRAGTYHCAVCGEALFSSSAKYESRSGWPSFFEPVSPDAIGTKSDFKLLMPRTEFHCANCGAHGGHVFNDGPPPTGQRWCANGEVLDFRPEANEG</sequence>
<dbReference type="PROSITE" id="PS51790">
    <property type="entry name" value="MSRB"/>
    <property type="match status" value="1"/>
</dbReference>
<comment type="catalytic activity">
    <reaction evidence="4">
        <text>L-methionyl-[protein] + [thioredoxin]-disulfide + H2O = L-methionyl-(R)-S-oxide-[protein] + [thioredoxin]-dithiol</text>
        <dbReference type="Rhea" id="RHEA:24164"/>
        <dbReference type="Rhea" id="RHEA-COMP:10698"/>
        <dbReference type="Rhea" id="RHEA-COMP:10700"/>
        <dbReference type="Rhea" id="RHEA-COMP:12313"/>
        <dbReference type="Rhea" id="RHEA-COMP:12314"/>
        <dbReference type="ChEBI" id="CHEBI:15377"/>
        <dbReference type="ChEBI" id="CHEBI:16044"/>
        <dbReference type="ChEBI" id="CHEBI:29950"/>
        <dbReference type="ChEBI" id="CHEBI:45764"/>
        <dbReference type="ChEBI" id="CHEBI:50058"/>
        <dbReference type="EC" id="1.8.4.12"/>
    </reaction>
</comment>
<dbReference type="NCBIfam" id="TIGR00357">
    <property type="entry name" value="peptide-methionine (R)-S-oxide reductase MsrB"/>
    <property type="match status" value="1"/>
</dbReference>
<dbReference type="PANTHER" id="PTHR10173:SF52">
    <property type="entry name" value="METHIONINE-R-SULFOXIDE REDUCTASE B1"/>
    <property type="match status" value="1"/>
</dbReference>
<dbReference type="EMBL" id="CP018911">
    <property type="protein sequence ID" value="AZU04631.1"/>
    <property type="molecule type" value="Genomic_DNA"/>
</dbReference>
<organism evidence="5 6">
    <name type="scientific">Glycocaulis alkaliphilus</name>
    <dbReference type="NCBI Taxonomy" id="1434191"/>
    <lineage>
        <taxon>Bacteria</taxon>
        <taxon>Pseudomonadati</taxon>
        <taxon>Pseudomonadota</taxon>
        <taxon>Alphaproteobacteria</taxon>
        <taxon>Maricaulales</taxon>
        <taxon>Maricaulaceae</taxon>
        <taxon>Glycocaulis</taxon>
    </lineage>
</organism>
<reference evidence="5 6" key="1">
    <citation type="submission" date="2016-12" db="EMBL/GenBank/DDBJ databases">
        <title>The genome of dimorphic prosthecate Glycocaulis alkaliphilus 6b-8t, isolated from crude oil dictates its adaptability in petroleum environments.</title>
        <authorList>
            <person name="Wu X.-L."/>
            <person name="Geng S."/>
        </authorList>
    </citation>
    <scope>NUCLEOTIDE SEQUENCE [LARGE SCALE GENOMIC DNA]</scope>
    <source>
        <strain evidence="5 6">6B-8</strain>
    </source>
</reference>
<protein>
    <recommendedName>
        <fullName evidence="2">peptide-methionine (R)-S-oxide reductase</fullName>
        <ecNumber evidence="2">1.8.4.12</ecNumber>
    </recommendedName>
</protein>
<dbReference type="KEGG" id="gak:X907_2108"/>
<dbReference type="Proteomes" id="UP000286954">
    <property type="component" value="Chromosome"/>
</dbReference>
<dbReference type="PANTHER" id="PTHR10173">
    <property type="entry name" value="METHIONINE SULFOXIDE REDUCTASE"/>
    <property type="match status" value="1"/>
</dbReference>
<keyword evidence="3" id="KW-0560">Oxidoreductase</keyword>
<dbReference type="GO" id="GO:0030091">
    <property type="term" value="P:protein repair"/>
    <property type="evidence" value="ECO:0007669"/>
    <property type="project" value="InterPro"/>
</dbReference>
<dbReference type="GO" id="GO:0033743">
    <property type="term" value="F:peptide-methionine (R)-S-oxide reductase activity"/>
    <property type="evidence" value="ECO:0007669"/>
    <property type="project" value="UniProtKB-EC"/>
</dbReference>
<proteinExistence type="inferred from homology"/>
<dbReference type="InterPro" id="IPR028427">
    <property type="entry name" value="Met_Sox_Rdtase_MsrB"/>
</dbReference>
<name>A0A3T0EB39_9PROT</name>
<dbReference type="InterPro" id="IPR002579">
    <property type="entry name" value="Met_Sox_Rdtase_MsrB_dom"/>
</dbReference>
<gene>
    <name evidence="5" type="ORF">X907_2108</name>
</gene>
<comment type="similarity">
    <text evidence="1">Belongs to the MsrB Met sulfoxide reductase family.</text>
</comment>
<dbReference type="EC" id="1.8.4.12" evidence="2"/>
<dbReference type="GO" id="GO:0006979">
    <property type="term" value="P:response to oxidative stress"/>
    <property type="evidence" value="ECO:0007669"/>
    <property type="project" value="InterPro"/>
</dbReference>
<dbReference type="RefSeq" id="WP_127567724.1">
    <property type="nucleotide sequence ID" value="NZ_BMFB01000001.1"/>
</dbReference>
<evidence type="ECO:0000313" key="6">
    <source>
        <dbReference type="Proteomes" id="UP000286954"/>
    </source>
</evidence>
<dbReference type="OrthoDB" id="9785497at2"/>
<dbReference type="GO" id="GO:0005737">
    <property type="term" value="C:cytoplasm"/>
    <property type="evidence" value="ECO:0007669"/>
    <property type="project" value="TreeGrafter"/>
</dbReference>
<keyword evidence="6" id="KW-1185">Reference proteome</keyword>
<dbReference type="InterPro" id="IPR011057">
    <property type="entry name" value="Mss4-like_sf"/>
</dbReference>
<dbReference type="AlphaFoldDB" id="A0A3T0EB39"/>